<reference evidence="15 16" key="1">
    <citation type="submission" date="2020-10" db="EMBL/GenBank/DDBJ databases">
        <title>Pygocentrus nattereri (red-bellied piranha) genome, fPygNat1, primary haplotype.</title>
        <authorList>
            <person name="Myers G."/>
            <person name="Meyer A."/>
            <person name="Karagic N."/>
            <person name="Pippel M."/>
            <person name="Winkler S."/>
            <person name="Tracey A."/>
            <person name="Wood J."/>
            <person name="Formenti G."/>
            <person name="Howe K."/>
            <person name="Fedrigo O."/>
            <person name="Jarvis E.D."/>
        </authorList>
    </citation>
    <scope>NUCLEOTIDE SEQUENCE [LARGE SCALE GENOMIC DNA]</scope>
</reference>
<keyword evidence="3" id="KW-0716">Sensory transduction</keyword>
<evidence type="ECO:0000313" key="16">
    <source>
        <dbReference type="Proteomes" id="UP001501920"/>
    </source>
</evidence>
<organism evidence="15 16">
    <name type="scientific">Pygocentrus nattereri</name>
    <name type="common">Red-bellied piranha</name>
    <dbReference type="NCBI Taxonomy" id="42514"/>
    <lineage>
        <taxon>Eukaryota</taxon>
        <taxon>Metazoa</taxon>
        <taxon>Chordata</taxon>
        <taxon>Craniata</taxon>
        <taxon>Vertebrata</taxon>
        <taxon>Euteleostomi</taxon>
        <taxon>Actinopterygii</taxon>
        <taxon>Neopterygii</taxon>
        <taxon>Teleostei</taxon>
        <taxon>Ostariophysi</taxon>
        <taxon>Characiformes</taxon>
        <taxon>Characoidei</taxon>
        <taxon>Pygocentrus</taxon>
    </lineage>
</organism>
<dbReference type="PANTHER" id="PTHR26451">
    <property type="entry name" value="G_PROTEIN_RECEP_F1_2 DOMAIN-CONTAINING PROTEIN"/>
    <property type="match status" value="1"/>
</dbReference>
<evidence type="ECO:0000256" key="13">
    <source>
        <dbReference type="SAM" id="Phobius"/>
    </source>
</evidence>
<dbReference type="GO" id="GO:0004984">
    <property type="term" value="F:olfactory receptor activity"/>
    <property type="evidence" value="ECO:0007669"/>
    <property type="project" value="InterPro"/>
</dbReference>
<dbReference type="AlphaFoldDB" id="A0A3B4D5V2"/>
<dbReference type="STRING" id="42514.ENSPNAP00000018501"/>
<feature type="transmembrane region" description="Helical" evidence="13">
    <location>
        <begin position="20"/>
        <end position="45"/>
    </location>
</feature>
<dbReference type="InterPro" id="IPR000276">
    <property type="entry name" value="GPCR_Rhodpsn"/>
</dbReference>
<keyword evidence="9" id="KW-1015">Disulfide bond</keyword>
<feature type="transmembrane region" description="Helical" evidence="13">
    <location>
        <begin position="191"/>
        <end position="213"/>
    </location>
</feature>
<reference evidence="15" key="3">
    <citation type="submission" date="2025-09" db="UniProtKB">
        <authorList>
            <consortium name="Ensembl"/>
        </authorList>
    </citation>
    <scope>IDENTIFICATION</scope>
</reference>
<evidence type="ECO:0000256" key="3">
    <source>
        <dbReference type="ARBA" id="ARBA00022606"/>
    </source>
</evidence>
<dbReference type="Proteomes" id="UP001501920">
    <property type="component" value="Chromosome 17"/>
</dbReference>
<dbReference type="InterPro" id="IPR052921">
    <property type="entry name" value="GPCR1_Superfamily_Member"/>
</dbReference>
<keyword evidence="7" id="KW-0297">G-protein coupled receptor</keyword>
<comment type="subcellular location">
    <subcellularLocation>
        <location evidence="1">Cell membrane</location>
        <topology evidence="1">Multi-pass membrane protein</topology>
    </subcellularLocation>
</comment>
<evidence type="ECO:0000256" key="1">
    <source>
        <dbReference type="ARBA" id="ARBA00004651"/>
    </source>
</evidence>
<accession>A0A3B4D5V2</accession>
<feature type="transmembrane region" description="Helical" evidence="13">
    <location>
        <begin position="94"/>
        <end position="115"/>
    </location>
</feature>
<keyword evidence="2" id="KW-1003">Cell membrane</keyword>
<dbReference type="InterPro" id="IPR000725">
    <property type="entry name" value="Olfact_rcpt"/>
</dbReference>
<evidence type="ECO:0000256" key="11">
    <source>
        <dbReference type="ARBA" id="ARBA00023180"/>
    </source>
</evidence>
<evidence type="ECO:0000256" key="6">
    <source>
        <dbReference type="ARBA" id="ARBA00022989"/>
    </source>
</evidence>
<keyword evidence="4 13" id="KW-0812">Transmembrane</keyword>
<evidence type="ECO:0000256" key="12">
    <source>
        <dbReference type="ARBA" id="ARBA00023224"/>
    </source>
</evidence>
<dbReference type="PANTHER" id="PTHR26451:SF847">
    <property type="entry name" value="ODORANT RECEPTOR-RELATED"/>
    <property type="match status" value="1"/>
</dbReference>
<keyword evidence="12" id="KW-0807">Transducer</keyword>
<name>A0A3B4D5V2_PYGNA</name>
<dbReference type="OrthoDB" id="6147321at2759"/>
<evidence type="ECO:0000256" key="7">
    <source>
        <dbReference type="ARBA" id="ARBA00023040"/>
    </source>
</evidence>
<dbReference type="Pfam" id="PF13853">
    <property type="entry name" value="7tm_4"/>
    <property type="match status" value="1"/>
</dbReference>
<keyword evidence="16" id="KW-1185">Reference proteome</keyword>
<evidence type="ECO:0000256" key="10">
    <source>
        <dbReference type="ARBA" id="ARBA00023170"/>
    </source>
</evidence>
<keyword evidence="8 13" id="KW-0472">Membrane</keyword>
<keyword evidence="11" id="KW-0325">Glycoprotein</keyword>
<dbReference type="PROSITE" id="PS50262">
    <property type="entry name" value="G_PROTEIN_RECEP_F1_2"/>
    <property type="match status" value="1"/>
</dbReference>
<dbReference type="GeneTree" id="ENSGT01030000234640"/>
<evidence type="ECO:0000259" key="14">
    <source>
        <dbReference type="PROSITE" id="PS50262"/>
    </source>
</evidence>
<dbReference type="GO" id="GO:0004930">
    <property type="term" value="F:G protein-coupled receptor activity"/>
    <property type="evidence" value="ECO:0007669"/>
    <property type="project" value="UniProtKB-KW"/>
</dbReference>
<proteinExistence type="predicted"/>
<dbReference type="Gene3D" id="1.20.1070.10">
    <property type="entry name" value="Rhodopsin 7-helix transmembrane proteins"/>
    <property type="match status" value="1"/>
</dbReference>
<dbReference type="RefSeq" id="XP_017542847.1">
    <property type="nucleotide sequence ID" value="XM_017687358.1"/>
</dbReference>
<feature type="transmembrane region" description="Helical" evidence="13">
    <location>
        <begin position="136"/>
        <end position="157"/>
    </location>
</feature>
<evidence type="ECO:0000256" key="5">
    <source>
        <dbReference type="ARBA" id="ARBA00022725"/>
    </source>
</evidence>
<keyword evidence="5" id="KW-0552">Olfaction</keyword>
<dbReference type="PRINTS" id="PR00245">
    <property type="entry name" value="OLFACTORYR"/>
</dbReference>
<reference evidence="15" key="2">
    <citation type="submission" date="2025-08" db="UniProtKB">
        <authorList>
            <consortium name="Ensembl"/>
        </authorList>
    </citation>
    <scope>IDENTIFICATION</scope>
</reference>
<dbReference type="OMA" id="KMCGSKL"/>
<evidence type="ECO:0000256" key="8">
    <source>
        <dbReference type="ARBA" id="ARBA00023136"/>
    </source>
</evidence>
<dbReference type="GeneID" id="108414495"/>
<protein>
    <recommendedName>
        <fullName evidence="14">G-protein coupled receptors family 1 profile domain-containing protein</fullName>
    </recommendedName>
</protein>
<evidence type="ECO:0000313" key="15">
    <source>
        <dbReference type="Ensembl" id="ENSPNAP00000018501.1"/>
    </source>
</evidence>
<feature type="transmembrane region" description="Helical" evidence="13">
    <location>
        <begin position="54"/>
        <end position="74"/>
    </location>
</feature>
<dbReference type="InterPro" id="IPR017452">
    <property type="entry name" value="GPCR_Rhodpsn_7TM"/>
</dbReference>
<evidence type="ECO:0000256" key="9">
    <source>
        <dbReference type="ARBA" id="ARBA00023157"/>
    </source>
</evidence>
<dbReference type="GO" id="GO:0005886">
    <property type="term" value="C:plasma membrane"/>
    <property type="evidence" value="ECO:0007669"/>
    <property type="project" value="UniProtKB-SubCell"/>
</dbReference>
<dbReference type="Ensembl" id="ENSPNAT00000027728.2">
    <property type="protein sequence ID" value="ENSPNAP00000018501.1"/>
    <property type="gene ID" value="ENSPNAG00000024949.2"/>
</dbReference>
<dbReference type="PRINTS" id="PR00237">
    <property type="entry name" value="GPCRRHODOPSN"/>
</dbReference>
<feature type="domain" description="G-protein coupled receptors family 1 profile" evidence="14">
    <location>
        <begin position="36"/>
        <end position="286"/>
    </location>
</feature>
<dbReference type="FunFam" id="1.20.1070.10:FF:000024">
    <property type="entry name" value="Olfactory receptor"/>
    <property type="match status" value="1"/>
</dbReference>
<evidence type="ECO:0000256" key="2">
    <source>
        <dbReference type="ARBA" id="ARBA00022475"/>
    </source>
</evidence>
<evidence type="ECO:0000256" key="4">
    <source>
        <dbReference type="ARBA" id="ARBA00022692"/>
    </source>
</evidence>
<dbReference type="GO" id="GO:0005549">
    <property type="term" value="F:odorant binding"/>
    <property type="evidence" value="ECO:0007669"/>
    <property type="project" value="TreeGrafter"/>
</dbReference>
<keyword evidence="10" id="KW-0675">Receptor</keyword>
<feature type="transmembrane region" description="Helical" evidence="13">
    <location>
        <begin position="234"/>
        <end position="254"/>
    </location>
</feature>
<dbReference type="SUPFAM" id="SSF81321">
    <property type="entry name" value="Family A G protein-coupled receptor-like"/>
    <property type="match status" value="1"/>
</dbReference>
<sequence length="310" mass="35725">MENGTLFYFSMFENMGEFRFLFFSLLFIVYFLIVFFNVTIILIIVMETALHQPMYILISCLSLNSLYGTAGLFPRLLTDLLSYTHTISRHACHIQAFVIYTYASNEYTILTLMAYDRFVAISKPLQYHSIITPKNLAVMIALAWICPMFSIGIGFILTARLKLCGHALTKLYCSNWVIVRLSCSDTSLNNIFGFVVLIATVFIPLSFVLFSYVKIILICQRNTSEFRRKAYHTCLPHIVTFVNYSITILCEITFSRYEDGFFPQAIAVILSLEFLTIPPILNPLVYGLKFPDLHRKFKHILKTSKRIYSS</sequence>
<feature type="transmembrane region" description="Helical" evidence="13">
    <location>
        <begin position="266"/>
        <end position="288"/>
    </location>
</feature>
<keyword evidence="6 13" id="KW-1133">Transmembrane helix</keyword>